<feature type="region of interest" description="Disordered" evidence="1">
    <location>
        <begin position="1"/>
        <end position="29"/>
    </location>
</feature>
<dbReference type="Pfam" id="PF01643">
    <property type="entry name" value="Acyl-ACP_TE"/>
    <property type="match status" value="1"/>
</dbReference>
<keyword evidence="5" id="KW-1185">Reference proteome</keyword>
<dbReference type="Proteomes" id="UP000006001">
    <property type="component" value="Unassembled WGS sequence"/>
</dbReference>
<dbReference type="RefSeq" id="WP_006362608.1">
    <property type="nucleotide sequence ID" value="NZ_GG700630.1"/>
</dbReference>
<dbReference type="SUPFAM" id="SSF54637">
    <property type="entry name" value="Thioesterase/thiol ester dehydrase-isomerase"/>
    <property type="match status" value="2"/>
</dbReference>
<dbReference type="InterPro" id="IPR002864">
    <property type="entry name" value="Acyl-ACP_thioesterase_NHD"/>
</dbReference>
<dbReference type="OrthoDB" id="9801517at2"/>
<gene>
    <name evidence="4" type="ORF">HMPREF0762_01356</name>
</gene>
<reference evidence="4" key="1">
    <citation type="submission" date="2009-10" db="EMBL/GenBank/DDBJ databases">
        <authorList>
            <person name="Weinstock G."/>
            <person name="Sodergren E."/>
            <person name="Clifton S."/>
            <person name="Fulton L."/>
            <person name="Fulton B."/>
            <person name="Courtney L."/>
            <person name="Fronick C."/>
            <person name="Harrison M."/>
            <person name="Strong C."/>
            <person name="Farmer C."/>
            <person name="Delahaunty K."/>
            <person name="Markovic C."/>
            <person name="Hall O."/>
            <person name="Minx P."/>
            <person name="Tomlinson C."/>
            <person name="Mitreva M."/>
            <person name="Nelson J."/>
            <person name="Hou S."/>
            <person name="Wollam A."/>
            <person name="Pepin K.H."/>
            <person name="Johnson M."/>
            <person name="Bhonagiri V."/>
            <person name="Nash W.E."/>
            <person name="Warren W."/>
            <person name="Chinwalla A."/>
            <person name="Mardis E.R."/>
            <person name="Wilson R.K."/>
        </authorList>
    </citation>
    <scope>NUCLEOTIDE SEQUENCE [LARGE SCALE GENOMIC DNA]</scope>
    <source>
        <strain evidence="4">ATCC 700122</strain>
    </source>
</reference>
<dbReference type="HOGENOM" id="CLU_045466_2_2_11"/>
<dbReference type="eggNOG" id="COG3884">
    <property type="taxonomic scope" value="Bacteria"/>
</dbReference>
<evidence type="ECO:0000313" key="4">
    <source>
        <dbReference type="EMBL" id="EEZ60981.1"/>
    </source>
</evidence>
<dbReference type="Gene3D" id="3.10.129.10">
    <property type="entry name" value="Hotdog Thioesterase"/>
    <property type="match status" value="1"/>
</dbReference>
<dbReference type="GO" id="GO:0016790">
    <property type="term" value="F:thiolester hydrolase activity"/>
    <property type="evidence" value="ECO:0007669"/>
    <property type="project" value="InterPro"/>
</dbReference>
<evidence type="ECO:0000259" key="2">
    <source>
        <dbReference type="Pfam" id="PF01643"/>
    </source>
</evidence>
<organism evidence="4 5">
    <name type="scientific">Slackia exigua (strain ATCC 700122 / DSM 15923 / CIP 105133 / JCM 11022 / KCTC 5966 / S-7)</name>
    <dbReference type="NCBI Taxonomy" id="649764"/>
    <lineage>
        <taxon>Bacteria</taxon>
        <taxon>Bacillati</taxon>
        <taxon>Actinomycetota</taxon>
        <taxon>Coriobacteriia</taxon>
        <taxon>Eggerthellales</taxon>
        <taxon>Eggerthellaceae</taxon>
        <taxon>Slackia</taxon>
    </lineage>
</organism>
<comment type="caution">
    <text evidence="4">The sequence shown here is derived from an EMBL/GenBank/DDBJ whole genome shotgun (WGS) entry which is preliminary data.</text>
</comment>
<evidence type="ECO:0000256" key="1">
    <source>
        <dbReference type="SAM" id="MobiDB-lite"/>
    </source>
</evidence>
<protein>
    <submittedName>
        <fullName evidence="4">Acyl-ACP thioesterase</fullName>
    </submittedName>
</protein>
<dbReference type="CDD" id="cd00586">
    <property type="entry name" value="4HBT"/>
    <property type="match status" value="1"/>
</dbReference>
<evidence type="ECO:0000259" key="3">
    <source>
        <dbReference type="Pfam" id="PF20791"/>
    </source>
</evidence>
<feature type="compositionally biased region" description="Basic and acidic residues" evidence="1">
    <location>
        <begin position="7"/>
        <end position="22"/>
    </location>
</feature>
<dbReference type="GO" id="GO:0006633">
    <property type="term" value="P:fatty acid biosynthetic process"/>
    <property type="evidence" value="ECO:0007669"/>
    <property type="project" value="InterPro"/>
</dbReference>
<accession>D0WHN8</accession>
<feature type="domain" description="Acyl-ACP thioesterase N-terminal hotdog" evidence="2">
    <location>
        <begin position="31"/>
        <end position="152"/>
    </location>
</feature>
<dbReference type="EMBL" id="ACUX02000008">
    <property type="protein sequence ID" value="EEZ60981.1"/>
    <property type="molecule type" value="Genomic_DNA"/>
</dbReference>
<feature type="domain" description="Acyl-ACP thioesterase-like C-terminal" evidence="3">
    <location>
        <begin position="183"/>
        <end position="240"/>
    </location>
</feature>
<dbReference type="InterPro" id="IPR029069">
    <property type="entry name" value="HotDog_dom_sf"/>
</dbReference>
<dbReference type="STRING" id="649764.HMPREF0762_01356"/>
<dbReference type="InterPro" id="IPR049427">
    <property type="entry name" value="Acyl-ACP_TE_C"/>
</dbReference>
<dbReference type="AlphaFoldDB" id="D0WHN8"/>
<dbReference type="Pfam" id="PF20791">
    <property type="entry name" value="Acyl-ACP_TE_C"/>
    <property type="match status" value="1"/>
</dbReference>
<evidence type="ECO:0000313" key="5">
    <source>
        <dbReference type="Proteomes" id="UP000006001"/>
    </source>
</evidence>
<dbReference type="GeneID" id="85007854"/>
<sequence length="273" mass="30891">MTGSETARMRAVEDAAAKEAPAHRGRFSPSHTETFRIFDNDCDMNHLLTPRGGMRLAQQMATDHCTSAGMDADFYERTRTAWVVVRSALAWARVPHADEELTITTRPEAHRRGMCKRITEFHDARGNEIGLMDARWVLVNTEDRSIYRHLPESYGWVAFNENIDRELRVRIPRKLEGTYVRSVHAGFSYCDANGHVNNTRYADLICDALPDDAMRDATLKSLAISFEHEIPYGSDFDLTRLRLEDGSWYVSGDQNGAHCFESIATLAPCTAYA</sequence>
<proteinExistence type="predicted"/>
<name>D0WHN8_SLAES</name>